<accession>A0AAV2Z8E2</accession>
<dbReference type="Proteomes" id="UP001146120">
    <property type="component" value="Unassembled WGS sequence"/>
</dbReference>
<evidence type="ECO:0000313" key="2">
    <source>
        <dbReference type="Proteomes" id="UP001146120"/>
    </source>
</evidence>
<sequence>MPSSWKLAKKELFGDFQLGEEAIHVLVELPTRQETSVEATSPLYTRKRWKPINELIQLHKKSKPNKQGEMFIPYSDMKWNDLEPLYRPFLKPFVLQPKPIPIDPAQVDALYSCLERFTGVFGGVFSGTETKRLFFIAPVLAYVSHLLPDVRLLVEENVNGSQVQASGRFEFVIRRGEKRVGIVEAKKDDMDQGMAQNLLGCEVLADVEQLPATVIVPTAIVPTAWAQSCQLLLTAVSQ</sequence>
<protein>
    <submittedName>
        <fullName evidence="1">Uncharacterized protein</fullName>
    </submittedName>
</protein>
<dbReference type="EMBL" id="DAKRPA010000035">
    <property type="protein sequence ID" value="DBA02160.1"/>
    <property type="molecule type" value="Genomic_DNA"/>
</dbReference>
<comment type="caution">
    <text evidence="1">The sequence shown here is derived from an EMBL/GenBank/DDBJ whole genome shotgun (WGS) entry which is preliminary data.</text>
</comment>
<dbReference type="AlphaFoldDB" id="A0AAV2Z8E2"/>
<organism evidence="1 2">
    <name type="scientific">Lagenidium giganteum</name>
    <dbReference type="NCBI Taxonomy" id="4803"/>
    <lineage>
        <taxon>Eukaryota</taxon>
        <taxon>Sar</taxon>
        <taxon>Stramenopiles</taxon>
        <taxon>Oomycota</taxon>
        <taxon>Peronosporomycetes</taxon>
        <taxon>Pythiales</taxon>
        <taxon>Pythiaceae</taxon>
    </lineage>
</organism>
<keyword evidence="2" id="KW-1185">Reference proteome</keyword>
<evidence type="ECO:0000313" key="1">
    <source>
        <dbReference type="EMBL" id="DBA02160.1"/>
    </source>
</evidence>
<gene>
    <name evidence="1" type="ORF">N0F65_004795</name>
</gene>
<reference evidence="1" key="1">
    <citation type="submission" date="2022-11" db="EMBL/GenBank/DDBJ databases">
        <authorList>
            <person name="Morgan W.R."/>
            <person name="Tartar A."/>
        </authorList>
    </citation>
    <scope>NUCLEOTIDE SEQUENCE</scope>
    <source>
        <strain evidence="1">ARSEF 373</strain>
    </source>
</reference>
<reference evidence="1" key="2">
    <citation type="journal article" date="2023" name="Microbiol Resour">
        <title>Decontamination and Annotation of the Draft Genome Sequence of the Oomycete Lagenidium giganteum ARSEF 373.</title>
        <authorList>
            <person name="Morgan W.R."/>
            <person name="Tartar A."/>
        </authorList>
    </citation>
    <scope>NUCLEOTIDE SEQUENCE</scope>
    <source>
        <strain evidence="1">ARSEF 373</strain>
    </source>
</reference>
<name>A0AAV2Z8E2_9STRA</name>
<proteinExistence type="predicted"/>